<dbReference type="InterPro" id="IPR011010">
    <property type="entry name" value="DNA_brk_join_enz"/>
</dbReference>
<keyword evidence="2 9" id="KW-0963">Cytoplasm</keyword>
<evidence type="ECO:0000313" key="14">
    <source>
        <dbReference type="Proteomes" id="UP000034037"/>
    </source>
</evidence>
<name>A0A0F6Z694_9CORY</name>
<dbReference type="InterPro" id="IPR044068">
    <property type="entry name" value="CB"/>
</dbReference>
<keyword evidence="3 9" id="KW-0132">Cell division</keyword>
<dbReference type="SUPFAM" id="SSF47823">
    <property type="entry name" value="lambda integrase-like, N-terminal domain"/>
    <property type="match status" value="1"/>
</dbReference>
<dbReference type="InterPro" id="IPR023009">
    <property type="entry name" value="Tyrosine_recombinase_XerC/XerD"/>
</dbReference>
<dbReference type="InterPro" id="IPR002104">
    <property type="entry name" value="Integrase_catalytic"/>
</dbReference>
<keyword evidence="8 9" id="KW-0131">Cell cycle</keyword>
<dbReference type="InterPro" id="IPR050090">
    <property type="entry name" value="Tyrosine_recombinase_XerCD"/>
</dbReference>
<evidence type="ECO:0000256" key="3">
    <source>
        <dbReference type="ARBA" id="ARBA00022618"/>
    </source>
</evidence>
<keyword evidence="5 9" id="KW-0229">DNA integration</keyword>
<evidence type="ECO:0000313" key="13">
    <source>
        <dbReference type="EMBL" id="AKF27765.1"/>
    </source>
</evidence>
<sequence length="315" mass="34864">MGESKKKVARSGRNAPPSSISGADAPSKLHTLIDDFCEHLDLVVGRSAATIRGYRSDLYAMADTIEDIDNFSLPTLRQWLGIAVDEGRSRATLARRTASVKAFSSWAQKNGHLKADEAARLISPKITRDLPKVLGEQQAGDFVENAASTNEEEFLRDSAILELLYATGMRVAELCGIDLPDIDYDRKMVRVLGKGNKERVVPFGESAHKALRNWLDVRDEMTEDPKALFVGVRGQRINARQVRRIVDRAAKVTGVDHLSPHSLRHTAATHLLDGGADLRQVQELLGHSSMQTTQIYTHVSNKRLLEAFNKAHPRA</sequence>
<organism evidence="13 14">
    <name type="scientific">[Brevibacterium] flavum</name>
    <dbReference type="NCBI Taxonomy" id="92706"/>
    <lineage>
        <taxon>Bacteria</taxon>
        <taxon>Bacillati</taxon>
        <taxon>Actinomycetota</taxon>
        <taxon>Actinomycetes</taxon>
        <taxon>Mycobacteriales</taxon>
        <taxon>Corynebacteriaceae</taxon>
        <taxon>Corynebacterium</taxon>
    </lineage>
</organism>
<proteinExistence type="inferred from homology"/>
<dbReference type="EMBL" id="CP011309">
    <property type="protein sequence ID" value="AKF27765.1"/>
    <property type="molecule type" value="Genomic_DNA"/>
</dbReference>
<dbReference type="PANTHER" id="PTHR30349:SF77">
    <property type="entry name" value="TYROSINE RECOMBINASE XERC"/>
    <property type="match status" value="1"/>
</dbReference>
<evidence type="ECO:0000259" key="12">
    <source>
        <dbReference type="PROSITE" id="PS51900"/>
    </source>
</evidence>
<dbReference type="Pfam" id="PF02899">
    <property type="entry name" value="Phage_int_SAM_1"/>
    <property type="match status" value="1"/>
</dbReference>
<dbReference type="Pfam" id="PF00589">
    <property type="entry name" value="Phage_integrase"/>
    <property type="match status" value="1"/>
</dbReference>
<dbReference type="AlphaFoldDB" id="A0A0F6Z694"/>
<feature type="domain" description="Tyr recombinase" evidence="11">
    <location>
        <begin position="129"/>
        <end position="309"/>
    </location>
</feature>
<dbReference type="RefSeq" id="WP_003861750.1">
    <property type="nucleotide sequence ID" value="NZ_CP011309.1"/>
</dbReference>
<dbReference type="PANTHER" id="PTHR30349">
    <property type="entry name" value="PHAGE INTEGRASE-RELATED"/>
    <property type="match status" value="1"/>
</dbReference>
<dbReference type="Proteomes" id="UP000034037">
    <property type="component" value="Chromosome"/>
</dbReference>
<dbReference type="GO" id="GO:0005737">
    <property type="term" value="C:cytoplasm"/>
    <property type="evidence" value="ECO:0007669"/>
    <property type="project" value="UniProtKB-SubCell"/>
</dbReference>
<dbReference type="Gene3D" id="1.10.443.10">
    <property type="entry name" value="Intergrase catalytic core"/>
    <property type="match status" value="1"/>
</dbReference>
<evidence type="ECO:0000256" key="8">
    <source>
        <dbReference type="ARBA" id="ARBA00023306"/>
    </source>
</evidence>
<protein>
    <recommendedName>
        <fullName evidence="9">Tyrosine recombinase XerC</fullName>
    </recommendedName>
</protein>
<feature type="region of interest" description="Disordered" evidence="10">
    <location>
        <begin position="1"/>
        <end position="26"/>
    </location>
</feature>
<dbReference type="GO" id="GO:0006313">
    <property type="term" value="P:DNA transposition"/>
    <property type="evidence" value="ECO:0007669"/>
    <property type="project" value="UniProtKB-UniRule"/>
</dbReference>
<comment type="function">
    <text evidence="9">Site-specific tyrosine recombinase, which acts by catalyzing the cutting and rejoining of the recombining DNA molecules. The XerC-XerD complex is essential to convert dimers of the bacterial chromosome into monomers to permit their segregation at cell division. It also contributes to the segregational stability of plasmids.</text>
</comment>
<comment type="subunit">
    <text evidence="9">Forms a cyclic heterotetrameric complex composed of two molecules of XerC and two molecules of XerD.</text>
</comment>
<feature type="active site" evidence="9">
    <location>
        <position position="261"/>
    </location>
</feature>
<dbReference type="InterPro" id="IPR013762">
    <property type="entry name" value="Integrase-like_cat_sf"/>
</dbReference>
<evidence type="ECO:0000256" key="1">
    <source>
        <dbReference type="ARBA" id="ARBA00004496"/>
    </source>
</evidence>
<evidence type="ECO:0000256" key="4">
    <source>
        <dbReference type="ARBA" id="ARBA00022829"/>
    </source>
</evidence>
<dbReference type="PROSITE" id="PS51900">
    <property type="entry name" value="CB"/>
    <property type="match status" value="1"/>
</dbReference>
<dbReference type="GO" id="GO:0003677">
    <property type="term" value="F:DNA binding"/>
    <property type="evidence" value="ECO:0007669"/>
    <property type="project" value="UniProtKB-UniRule"/>
</dbReference>
<evidence type="ECO:0000256" key="6">
    <source>
        <dbReference type="ARBA" id="ARBA00023125"/>
    </source>
</evidence>
<gene>
    <name evidence="9" type="primary">xerC</name>
    <name evidence="13" type="ORF">YH66_09485</name>
</gene>
<feature type="active site" evidence="9">
    <location>
        <position position="194"/>
    </location>
</feature>
<dbReference type="PROSITE" id="PS51898">
    <property type="entry name" value="TYR_RECOMBINASE"/>
    <property type="match status" value="1"/>
</dbReference>
<dbReference type="GO" id="GO:0051301">
    <property type="term" value="P:cell division"/>
    <property type="evidence" value="ECO:0007669"/>
    <property type="project" value="UniProtKB-KW"/>
</dbReference>
<feature type="active site" evidence="9">
    <location>
        <position position="264"/>
    </location>
</feature>
<evidence type="ECO:0000256" key="10">
    <source>
        <dbReference type="SAM" id="MobiDB-lite"/>
    </source>
</evidence>
<evidence type="ECO:0000256" key="2">
    <source>
        <dbReference type="ARBA" id="ARBA00022490"/>
    </source>
</evidence>
<dbReference type="InterPro" id="IPR004107">
    <property type="entry name" value="Integrase_SAM-like_N"/>
</dbReference>
<evidence type="ECO:0000256" key="7">
    <source>
        <dbReference type="ARBA" id="ARBA00023172"/>
    </source>
</evidence>
<feature type="active site" evidence="9">
    <location>
        <position position="287"/>
    </location>
</feature>
<dbReference type="PATRIC" id="fig|92706.3.peg.1977"/>
<keyword evidence="7 9" id="KW-0233">DNA recombination</keyword>
<keyword evidence="6 9" id="KW-0238">DNA-binding</keyword>
<feature type="active site" evidence="9">
    <location>
        <position position="170"/>
    </location>
</feature>
<dbReference type="GO" id="GO:0007059">
    <property type="term" value="P:chromosome segregation"/>
    <property type="evidence" value="ECO:0007669"/>
    <property type="project" value="UniProtKB-UniRule"/>
</dbReference>
<dbReference type="GO" id="GO:0009037">
    <property type="term" value="F:tyrosine-based site-specific recombinase activity"/>
    <property type="evidence" value="ECO:0007669"/>
    <property type="project" value="UniProtKB-UniRule"/>
</dbReference>
<keyword evidence="4 9" id="KW-0159">Chromosome partition</keyword>
<keyword evidence="14" id="KW-1185">Reference proteome</keyword>
<evidence type="ECO:0000256" key="9">
    <source>
        <dbReference type="HAMAP-Rule" id="MF_01808"/>
    </source>
</evidence>
<dbReference type="InterPro" id="IPR010998">
    <property type="entry name" value="Integrase_recombinase_N"/>
</dbReference>
<dbReference type="HAMAP" id="MF_01808">
    <property type="entry name" value="Recomb_XerC_XerD"/>
    <property type="match status" value="1"/>
</dbReference>
<feature type="domain" description="Core-binding (CB)" evidence="12">
    <location>
        <begin position="27"/>
        <end position="108"/>
    </location>
</feature>
<accession>A0A0F6Z694</accession>
<feature type="active site" description="O-(3'-phospho-DNA)-tyrosine intermediate" evidence="9">
    <location>
        <position position="296"/>
    </location>
</feature>
<evidence type="ECO:0000259" key="11">
    <source>
        <dbReference type="PROSITE" id="PS51898"/>
    </source>
</evidence>
<dbReference type="CDD" id="cd00798">
    <property type="entry name" value="INT_XerDC_C"/>
    <property type="match status" value="1"/>
</dbReference>
<dbReference type="HOGENOM" id="CLU_027562_9_0_11"/>
<reference evidence="13 14" key="1">
    <citation type="submission" date="2015-04" db="EMBL/GenBank/DDBJ databases">
        <title>Complete Genome Sequence of Brevibacterium flavum ATCC 15168.</title>
        <authorList>
            <person name="Ahn J."/>
            <person name="Park G."/>
            <person name="Jeon W."/>
            <person name="Jang Y."/>
            <person name="Jang M."/>
            <person name="Lee H."/>
            <person name="Lee H."/>
        </authorList>
    </citation>
    <scope>NUCLEOTIDE SEQUENCE [LARGE SCALE GENOMIC DNA]</scope>
    <source>
        <strain evidence="13 14">ATCC 15168</strain>
    </source>
</reference>
<dbReference type="Gene3D" id="1.10.150.130">
    <property type="match status" value="1"/>
</dbReference>
<comment type="similarity">
    <text evidence="9">Belongs to the 'phage' integrase family. XerC subfamily.</text>
</comment>
<comment type="subcellular location">
    <subcellularLocation>
        <location evidence="1 9">Cytoplasm</location>
    </subcellularLocation>
</comment>
<evidence type="ECO:0000256" key="5">
    <source>
        <dbReference type="ARBA" id="ARBA00022908"/>
    </source>
</evidence>
<dbReference type="SUPFAM" id="SSF56349">
    <property type="entry name" value="DNA breaking-rejoining enzymes"/>
    <property type="match status" value="1"/>
</dbReference>